<keyword evidence="1" id="KW-1133">Transmembrane helix</keyword>
<gene>
    <name evidence="2" type="ORF">METZ01_LOCUS382341</name>
</gene>
<proteinExistence type="predicted"/>
<dbReference type="AlphaFoldDB" id="A0A382U6A8"/>
<evidence type="ECO:0000256" key="1">
    <source>
        <dbReference type="SAM" id="Phobius"/>
    </source>
</evidence>
<accession>A0A382U6A8</accession>
<keyword evidence="1" id="KW-0812">Transmembrane</keyword>
<evidence type="ECO:0000313" key="2">
    <source>
        <dbReference type="EMBL" id="SVD29487.1"/>
    </source>
</evidence>
<name>A0A382U6A8_9ZZZZ</name>
<keyword evidence="1" id="KW-0472">Membrane</keyword>
<sequence>MSIYSFSKSLFITITSLLLPVILVITSLDILVRYDLIYEYNMESNDTPLQTGLPEETLRDTNDKIRDYFYGDQELLDVAIYSSKEILH</sequence>
<protein>
    <submittedName>
        <fullName evidence="2">Uncharacterized protein</fullName>
    </submittedName>
</protein>
<feature type="transmembrane region" description="Helical" evidence="1">
    <location>
        <begin position="12"/>
        <end position="32"/>
    </location>
</feature>
<organism evidence="2">
    <name type="scientific">marine metagenome</name>
    <dbReference type="NCBI Taxonomy" id="408172"/>
    <lineage>
        <taxon>unclassified sequences</taxon>
        <taxon>metagenomes</taxon>
        <taxon>ecological metagenomes</taxon>
    </lineage>
</organism>
<feature type="non-terminal residue" evidence="2">
    <location>
        <position position="88"/>
    </location>
</feature>
<reference evidence="2" key="1">
    <citation type="submission" date="2018-05" db="EMBL/GenBank/DDBJ databases">
        <authorList>
            <person name="Lanie J.A."/>
            <person name="Ng W.-L."/>
            <person name="Kazmierczak K.M."/>
            <person name="Andrzejewski T.M."/>
            <person name="Davidsen T.M."/>
            <person name="Wayne K.J."/>
            <person name="Tettelin H."/>
            <person name="Glass J.I."/>
            <person name="Rusch D."/>
            <person name="Podicherti R."/>
            <person name="Tsui H.-C.T."/>
            <person name="Winkler M.E."/>
        </authorList>
    </citation>
    <scope>NUCLEOTIDE SEQUENCE</scope>
</reference>
<dbReference type="EMBL" id="UINC01141633">
    <property type="protein sequence ID" value="SVD29487.1"/>
    <property type="molecule type" value="Genomic_DNA"/>
</dbReference>